<name>X6M0K7_RETFI</name>
<dbReference type="EMBL" id="ASPP01026435">
    <property type="protein sequence ID" value="ETO07156.1"/>
    <property type="molecule type" value="Genomic_DNA"/>
</dbReference>
<sequence length="96" mass="11722">MSELDKQHQILVQQNEKIEILIKRSTQSLQLFEQKIQNVWTRKNILLSKLENWNIKISSYKKRTIEKVDIYCPFDRYERFAKKQSMSNDYNKKNII</sequence>
<keyword evidence="2" id="KW-1185">Reference proteome</keyword>
<reference evidence="1 2" key="1">
    <citation type="journal article" date="2013" name="Curr. Biol.">
        <title>The Genome of the Foraminiferan Reticulomyxa filosa.</title>
        <authorList>
            <person name="Glockner G."/>
            <person name="Hulsmann N."/>
            <person name="Schleicher M."/>
            <person name="Noegel A.A."/>
            <person name="Eichinger L."/>
            <person name="Gallinger C."/>
            <person name="Pawlowski J."/>
            <person name="Sierra R."/>
            <person name="Euteneuer U."/>
            <person name="Pillet L."/>
            <person name="Moustafa A."/>
            <person name="Platzer M."/>
            <person name="Groth M."/>
            <person name="Szafranski K."/>
            <person name="Schliwa M."/>
        </authorList>
    </citation>
    <scope>NUCLEOTIDE SEQUENCE [LARGE SCALE GENOMIC DNA]</scope>
</reference>
<accession>X6M0K7</accession>
<evidence type="ECO:0000313" key="2">
    <source>
        <dbReference type="Proteomes" id="UP000023152"/>
    </source>
</evidence>
<dbReference type="Proteomes" id="UP000023152">
    <property type="component" value="Unassembled WGS sequence"/>
</dbReference>
<organism evidence="1 2">
    <name type="scientific">Reticulomyxa filosa</name>
    <dbReference type="NCBI Taxonomy" id="46433"/>
    <lineage>
        <taxon>Eukaryota</taxon>
        <taxon>Sar</taxon>
        <taxon>Rhizaria</taxon>
        <taxon>Retaria</taxon>
        <taxon>Foraminifera</taxon>
        <taxon>Monothalamids</taxon>
        <taxon>Reticulomyxidae</taxon>
        <taxon>Reticulomyxa</taxon>
    </lineage>
</organism>
<comment type="caution">
    <text evidence="1">The sequence shown here is derived from an EMBL/GenBank/DDBJ whole genome shotgun (WGS) entry which is preliminary data.</text>
</comment>
<proteinExistence type="predicted"/>
<protein>
    <submittedName>
        <fullName evidence="1">Uncharacterized protein</fullName>
    </submittedName>
</protein>
<evidence type="ECO:0000313" key="1">
    <source>
        <dbReference type="EMBL" id="ETO07156.1"/>
    </source>
</evidence>
<dbReference type="AlphaFoldDB" id="X6M0K7"/>
<gene>
    <name evidence="1" type="ORF">RFI_30236</name>
</gene>